<dbReference type="InterPro" id="IPR029499">
    <property type="entry name" value="PduO-typ"/>
</dbReference>
<dbReference type="Gene3D" id="1.20.1200.10">
    <property type="entry name" value="Cobalamin adenosyltransferase-like"/>
    <property type="match status" value="1"/>
</dbReference>
<dbReference type="InterPro" id="IPR016030">
    <property type="entry name" value="CblAdoTrfase-like"/>
</dbReference>
<dbReference type="GO" id="GO:0005524">
    <property type="term" value="F:ATP binding"/>
    <property type="evidence" value="ECO:0007669"/>
    <property type="project" value="UniProtKB-UniRule"/>
</dbReference>
<dbReference type="UniPathway" id="UPA00148">
    <property type="reaction ID" value="UER00233"/>
</dbReference>
<dbReference type="PANTHER" id="PTHR12213">
    <property type="entry name" value="CORRINOID ADENOSYLTRANSFERASE"/>
    <property type="match status" value="1"/>
</dbReference>
<evidence type="ECO:0000256" key="2">
    <source>
        <dbReference type="ARBA" id="ARBA00011233"/>
    </source>
</evidence>
<organism evidence="9">
    <name type="scientific">Mizugakiibacter sediminis</name>
    <dbReference type="NCBI Taxonomy" id="1475481"/>
    <lineage>
        <taxon>Bacteria</taxon>
        <taxon>Pseudomonadati</taxon>
        <taxon>Pseudomonadota</taxon>
        <taxon>Gammaproteobacteria</taxon>
        <taxon>Lysobacterales</taxon>
        <taxon>Rhodanobacteraceae</taxon>
        <taxon>Mizugakiibacter</taxon>
    </lineage>
</organism>
<feature type="region of interest" description="Disordered" evidence="7">
    <location>
        <begin position="31"/>
        <end position="50"/>
    </location>
</feature>
<dbReference type="AlphaFoldDB" id="A0A0K8QM52"/>
<comment type="catalytic activity">
    <reaction evidence="6">
        <text>2 cob(II)alamin + reduced [electron-transfer flavoprotein] + 2 ATP = 2 adenosylcob(III)alamin + 2 triphosphate + oxidized [electron-transfer flavoprotein] + 3 H(+)</text>
        <dbReference type="Rhea" id="RHEA:28671"/>
        <dbReference type="Rhea" id="RHEA-COMP:10685"/>
        <dbReference type="Rhea" id="RHEA-COMP:10686"/>
        <dbReference type="ChEBI" id="CHEBI:15378"/>
        <dbReference type="ChEBI" id="CHEBI:16304"/>
        <dbReference type="ChEBI" id="CHEBI:18036"/>
        <dbReference type="ChEBI" id="CHEBI:18408"/>
        <dbReference type="ChEBI" id="CHEBI:30616"/>
        <dbReference type="ChEBI" id="CHEBI:57692"/>
        <dbReference type="ChEBI" id="CHEBI:58307"/>
        <dbReference type="EC" id="2.5.1.17"/>
    </reaction>
</comment>
<keyword evidence="5 6" id="KW-0067">ATP-binding</keyword>
<proteinExistence type="inferred from homology"/>
<comment type="subunit">
    <text evidence="2">Homotrimer.</text>
</comment>
<dbReference type="Proteomes" id="UP000253740">
    <property type="component" value="Unassembled WGS sequence"/>
</dbReference>
<dbReference type="STRING" id="1475481.GCA_000953855_01315"/>
<dbReference type="SUPFAM" id="SSF89028">
    <property type="entry name" value="Cobalamin adenosyltransferase-like"/>
    <property type="match status" value="1"/>
</dbReference>
<dbReference type="GO" id="GO:0009236">
    <property type="term" value="P:cobalamin biosynthetic process"/>
    <property type="evidence" value="ECO:0007669"/>
    <property type="project" value="UniProtKB-UniRule"/>
</dbReference>
<evidence type="ECO:0000256" key="1">
    <source>
        <dbReference type="ARBA" id="ARBA00007487"/>
    </source>
</evidence>
<keyword evidence="10" id="KW-1185">Reference proteome</keyword>
<evidence type="ECO:0000259" key="8">
    <source>
        <dbReference type="Pfam" id="PF01923"/>
    </source>
</evidence>
<keyword evidence="4 6" id="KW-0547">Nucleotide-binding</keyword>
<dbReference type="PANTHER" id="PTHR12213:SF0">
    <property type="entry name" value="CORRINOID ADENOSYLTRANSFERASE MMAB"/>
    <property type="match status" value="1"/>
</dbReference>
<dbReference type="FunFam" id="1.20.1200.10:FF:000001">
    <property type="entry name" value="Cob(I)yrinic acid a,c-diamide adenosyltransferase"/>
    <property type="match status" value="1"/>
</dbReference>
<gene>
    <name evidence="9" type="ORF">MBSD_n1297</name>
</gene>
<evidence type="ECO:0000313" key="10">
    <source>
        <dbReference type="Proteomes" id="UP000253740"/>
    </source>
</evidence>
<comment type="catalytic activity">
    <reaction evidence="6">
        <text>2 cob(II)yrinate a,c diamide + reduced [electron-transfer flavoprotein] + 2 ATP = 2 adenosylcob(III)yrinate a,c-diamide + 2 triphosphate + oxidized [electron-transfer flavoprotein] + 3 H(+)</text>
        <dbReference type="Rhea" id="RHEA:11528"/>
        <dbReference type="Rhea" id="RHEA-COMP:10685"/>
        <dbReference type="Rhea" id="RHEA-COMP:10686"/>
        <dbReference type="ChEBI" id="CHEBI:15378"/>
        <dbReference type="ChEBI" id="CHEBI:18036"/>
        <dbReference type="ChEBI" id="CHEBI:30616"/>
        <dbReference type="ChEBI" id="CHEBI:57692"/>
        <dbReference type="ChEBI" id="CHEBI:58307"/>
        <dbReference type="ChEBI" id="CHEBI:58503"/>
        <dbReference type="ChEBI" id="CHEBI:58537"/>
        <dbReference type="EC" id="2.5.1.17"/>
    </reaction>
</comment>
<evidence type="ECO:0000256" key="4">
    <source>
        <dbReference type="ARBA" id="ARBA00022741"/>
    </source>
</evidence>
<comment type="similarity">
    <text evidence="1 6">Belongs to the Cob(I)alamin adenosyltransferase family.</text>
</comment>
<sequence length="210" mass="23288">MRAARPRRRVYHHAPFIAERSVGNRLSRIYTRTGDDGSTGLGDGTRVGKDSPRVEAYGTVDELNCAIGMVLAAEGVPADVRETLTQVQHDLFDLGGELCIPGMATIEDRDIARLEATLDRFNEHLPPLKEFILPGGGMAAACCHLARTVCRRAERATVTLARQETIRPQALRYLNRLSDLLFVLARVLARASGHGETLWQHERRRKDPAP</sequence>
<feature type="domain" description="Cobalamin adenosyltransferase-like" evidence="8">
    <location>
        <begin position="29"/>
        <end position="187"/>
    </location>
</feature>
<keyword evidence="3 6" id="KW-0808">Transferase</keyword>
<dbReference type="GO" id="GO:0008817">
    <property type="term" value="F:corrinoid adenosyltransferase activity"/>
    <property type="evidence" value="ECO:0007669"/>
    <property type="project" value="UniProtKB-UniRule"/>
</dbReference>
<evidence type="ECO:0000256" key="6">
    <source>
        <dbReference type="RuleBase" id="RU366026"/>
    </source>
</evidence>
<name>A0A0K8QM52_9GAMM</name>
<evidence type="ECO:0000256" key="5">
    <source>
        <dbReference type="ARBA" id="ARBA00022840"/>
    </source>
</evidence>
<keyword evidence="6" id="KW-0169">Cobalamin biosynthesis</keyword>
<evidence type="ECO:0000313" key="9">
    <source>
        <dbReference type="EMBL" id="GAP65995.1"/>
    </source>
</evidence>
<dbReference type="EMBL" id="DF970181">
    <property type="protein sequence ID" value="GAP65995.1"/>
    <property type="molecule type" value="Genomic_DNA"/>
</dbReference>
<dbReference type="InterPro" id="IPR036451">
    <property type="entry name" value="CblAdoTrfase-like_sf"/>
</dbReference>
<evidence type="ECO:0000256" key="7">
    <source>
        <dbReference type="SAM" id="MobiDB-lite"/>
    </source>
</evidence>
<evidence type="ECO:0000256" key="3">
    <source>
        <dbReference type="ARBA" id="ARBA00022679"/>
    </source>
</evidence>
<dbReference type="EC" id="2.5.1.17" evidence="6"/>
<dbReference type="Pfam" id="PF01923">
    <property type="entry name" value="Cob_adeno_trans"/>
    <property type="match status" value="1"/>
</dbReference>
<comment type="pathway">
    <text evidence="6">Cofactor biosynthesis; adenosylcobalamin biosynthesis; adenosylcobalamin from cob(II)yrinate a,c-diamide: step 2/7.</text>
</comment>
<reference evidence="9" key="1">
    <citation type="submission" date="2015-08" db="EMBL/GenBank/DDBJ databases">
        <title>Complete DNA Sequence of Pseudomonas syringae pv. actinidiae, the Causal Agent of Kiwifruit Canker Disease.</title>
        <authorList>
            <person name="Rikkerink E.H.A."/>
            <person name="Fineran P.C."/>
        </authorList>
    </citation>
    <scope>NUCLEOTIDE SEQUENCE</scope>
    <source>
        <strain evidence="9">SkMP5</strain>
    </source>
</reference>
<dbReference type="NCBIfam" id="TIGR00636">
    <property type="entry name" value="PduO_Nterm"/>
    <property type="match status" value="1"/>
</dbReference>
<accession>A0A0K8QM52</accession>
<protein>
    <recommendedName>
        <fullName evidence="6">Corrinoid adenosyltransferase</fullName>
        <ecNumber evidence="6">2.5.1.17</ecNumber>
    </recommendedName>
    <alternativeName>
        <fullName evidence="6">Cob(II)alamin adenosyltransferase</fullName>
    </alternativeName>
    <alternativeName>
        <fullName evidence="6">Cob(II)yrinic acid a,c-diamide adenosyltransferase</fullName>
    </alternativeName>
    <alternativeName>
        <fullName evidence="6">Cobinamide/cobalamin adenosyltransferase</fullName>
    </alternativeName>
</protein>